<proteinExistence type="predicted"/>
<evidence type="ECO:0000313" key="2">
    <source>
        <dbReference type="Proteomes" id="UP000615446"/>
    </source>
</evidence>
<reference evidence="1" key="1">
    <citation type="submission" date="2019-10" db="EMBL/GenBank/DDBJ databases">
        <title>Conservation and host-specific expression of non-tandemly repeated heterogenous ribosome RNA gene in arbuscular mycorrhizal fungi.</title>
        <authorList>
            <person name="Maeda T."/>
            <person name="Kobayashi Y."/>
            <person name="Nakagawa T."/>
            <person name="Ezawa T."/>
            <person name="Yamaguchi K."/>
            <person name="Bino T."/>
            <person name="Nishimoto Y."/>
            <person name="Shigenobu S."/>
            <person name="Kawaguchi M."/>
        </authorList>
    </citation>
    <scope>NUCLEOTIDE SEQUENCE</scope>
    <source>
        <strain evidence="1">HR1</strain>
    </source>
</reference>
<dbReference type="Proteomes" id="UP000615446">
    <property type="component" value="Unassembled WGS sequence"/>
</dbReference>
<gene>
    <name evidence="1" type="ORF">RCL2_000556900</name>
</gene>
<evidence type="ECO:0000313" key="1">
    <source>
        <dbReference type="EMBL" id="GES78256.1"/>
    </source>
</evidence>
<protein>
    <submittedName>
        <fullName evidence="1">Uncharacterized protein</fullName>
    </submittedName>
</protein>
<comment type="caution">
    <text evidence="1">The sequence shown here is derived from an EMBL/GenBank/DDBJ whole genome shotgun (WGS) entry which is preliminary data.</text>
</comment>
<sequence length="250" mass="29040">MITIKNSSEVAKAFRKVYGDQNNPLTWPKLLQRDNERKWMGETSRLMQDHDVTIQWGLKPVKAIALERVESRLSTKYKCPVRKDKIKLKKEDTVCYLLANAEWEMIVVKNEPVLYYLNGEFVPSCGFVREELMLIADPKRVSRPPQSILSVHIAYVSPINNKIAQAEEYAKKHGGQCLEKTGQINDHDIYLWSYAQKFCGHSSAPQWPFTLLITSRTNLEKTNEILNLMLRNKLYRMFNEKKEGGALYQE</sequence>
<accession>A0A8H3L3N9</accession>
<name>A0A8H3L3N9_9GLOM</name>
<dbReference type="EMBL" id="BLAL01000036">
    <property type="protein sequence ID" value="GES78256.1"/>
    <property type="molecule type" value="Genomic_DNA"/>
</dbReference>
<dbReference type="OrthoDB" id="2426138at2759"/>
<dbReference type="AlphaFoldDB" id="A0A8H3L3N9"/>
<organism evidence="1 2">
    <name type="scientific">Rhizophagus clarus</name>
    <dbReference type="NCBI Taxonomy" id="94130"/>
    <lineage>
        <taxon>Eukaryota</taxon>
        <taxon>Fungi</taxon>
        <taxon>Fungi incertae sedis</taxon>
        <taxon>Mucoromycota</taxon>
        <taxon>Glomeromycotina</taxon>
        <taxon>Glomeromycetes</taxon>
        <taxon>Glomerales</taxon>
        <taxon>Glomeraceae</taxon>
        <taxon>Rhizophagus</taxon>
    </lineage>
</organism>